<feature type="domain" description="AB hydrolase-1" evidence="1">
    <location>
        <begin position="219"/>
        <end position="283"/>
    </location>
</feature>
<organism evidence="2 3">
    <name type="scientific">Trifolium pratense</name>
    <name type="common">Red clover</name>
    <dbReference type="NCBI Taxonomy" id="57577"/>
    <lineage>
        <taxon>Eukaryota</taxon>
        <taxon>Viridiplantae</taxon>
        <taxon>Streptophyta</taxon>
        <taxon>Embryophyta</taxon>
        <taxon>Tracheophyta</taxon>
        <taxon>Spermatophyta</taxon>
        <taxon>Magnoliopsida</taxon>
        <taxon>eudicotyledons</taxon>
        <taxon>Gunneridae</taxon>
        <taxon>Pentapetalae</taxon>
        <taxon>rosids</taxon>
        <taxon>fabids</taxon>
        <taxon>Fabales</taxon>
        <taxon>Fabaceae</taxon>
        <taxon>Papilionoideae</taxon>
        <taxon>50 kb inversion clade</taxon>
        <taxon>NPAAA clade</taxon>
        <taxon>Hologalegina</taxon>
        <taxon>IRL clade</taxon>
        <taxon>Trifolieae</taxon>
        <taxon>Trifolium</taxon>
    </lineage>
</organism>
<evidence type="ECO:0000313" key="3">
    <source>
        <dbReference type="Proteomes" id="UP000236291"/>
    </source>
</evidence>
<comment type="caution">
    <text evidence="2">The sequence shown here is derived from an EMBL/GenBank/DDBJ whole genome shotgun (WGS) entry which is preliminary data.</text>
</comment>
<dbReference type="InterPro" id="IPR000639">
    <property type="entry name" value="Epox_hydrolase-like"/>
</dbReference>
<dbReference type="AlphaFoldDB" id="A0A2K3PL48"/>
<proteinExistence type="predicted"/>
<dbReference type="Pfam" id="PF00561">
    <property type="entry name" value="Abhydrolase_1"/>
    <property type="match status" value="2"/>
</dbReference>
<name>A0A2K3PL48_TRIPR</name>
<dbReference type="InterPro" id="IPR029058">
    <property type="entry name" value="AB_hydrolase_fold"/>
</dbReference>
<dbReference type="EMBL" id="ASHM01008148">
    <property type="protein sequence ID" value="PNY16006.1"/>
    <property type="molecule type" value="Genomic_DNA"/>
</dbReference>
<dbReference type="PRINTS" id="PR00412">
    <property type="entry name" value="EPOXHYDRLASE"/>
</dbReference>
<dbReference type="PRINTS" id="PR00111">
    <property type="entry name" value="ABHYDROLASE"/>
</dbReference>
<dbReference type="PANTHER" id="PTHR43194:SF2">
    <property type="entry name" value="PEROXISOMAL MEMBRANE PROTEIN LPX1"/>
    <property type="match status" value="1"/>
</dbReference>
<dbReference type="GO" id="GO:0003824">
    <property type="term" value="F:catalytic activity"/>
    <property type="evidence" value="ECO:0007669"/>
    <property type="project" value="InterPro"/>
</dbReference>
<dbReference type="PANTHER" id="PTHR43194">
    <property type="entry name" value="HYDROLASE ALPHA/BETA FOLD FAMILY"/>
    <property type="match status" value="1"/>
</dbReference>
<dbReference type="InterPro" id="IPR000073">
    <property type="entry name" value="AB_hydrolase_1"/>
</dbReference>
<evidence type="ECO:0000259" key="1">
    <source>
        <dbReference type="Pfam" id="PF00561"/>
    </source>
</evidence>
<accession>A0A2K3PL48</accession>
<dbReference type="STRING" id="57577.A0A2K3PL48"/>
<dbReference type="Gene3D" id="3.40.50.1820">
    <property type="entry name" value="alpha/beta hydrolase"/>
    <property type="match status" value="1"/>
</dbReference>
<dbReference type="GO" id="GO:0009507">
    <property type="term" value="C:chloroplast"/>
    <property type="evidence" value="ECO:0007669"/>
    <property type="project" value="TreeGrafter"/>
</dbReference>
<gene>
    <name evidence="2" type="ORF">L195_g012714</name>
</gene>
<dbReference type="FunFam" id="3.40.50.1820:FF:000168">
    <property type="entry name" value="Alpha/beta-Hydrolases superfamily protein"/>
    <property type="match status" value="1"/>
</dbReference>
<dbReference type="Proteomes" id="UP000236291">
    <property type="component" value="Unassembled WGS sequence"/>
</dbReference>
<reference evidence="2 3" key="1">
    <citation type="journal article" date="2014" name="Am. J. Bot.">
        <title>Genome assembly and annotation for red clover (Trifolium pratense; Fabaceae).</title>
        <authorList>
            <person name="Istvanek J."/>
            <person name="Jaros M."/>
            <person name="Krenek A."/>
            <person name="Repkova J."/>
        </authorList>
    </citation>
    <scope>NUCLEOTIDE SEQUENCE [LARGE SCALE GENOMIC DNA]</scope>
    <source>
        <strain evidence="3">cv. Tatra</strain>
        <tissue evidence="2">Young leaves</tissue>
    </source>
</reference>
<dbReference type="InterPro" id="IPR050228">
    <property type="entry name" value="Carboxylesterase_BioH"/>
</dbReference>
<dbReference type="ExpressionAtlas" id="A0A2K3PL48">
    <property type="expression patterns" value="baseline"/>
</dbReference>
<feature type="domain" description="AB hydrolase-1" evidence="1">
    <location>
        <begin position="43"/>
        <end position="151"/>
    </location>
</feature>
<sequence>MAHGCLHKARIQDKGKEYGSYVKSGKLRWFVRETGSAKSRRGTIVFLHGAPTQSFSYRVVMSQLSDLGFHCYAPDWIGFGFSDKPQPGYGFDYTEKEFHDALDKLLEVLGVESPFFLVVQGFLVGSYGLTWALKNSSKISKLAILNTPLTSSSPLPGLFQQLKIPLFGEFQCQNAIIAERFIEAGSPYVLKNEKADVYRLPYLASSGPGFAILAAARKANFKGTFNEIAEGFATNRWDKPILLAWGLSDKYLPQSVAEEFQNGNPQNIKLKLIEGAGHMPQEDWPEKVIDAFRVFF</sequence>
<reference evidence="2 3" key="2">
    <citation type="journal article" date="2017" name="Front. Plant Sci.">
        <title>Gene Classification and Mining of Molecular Markers Useful in Red Clover (Trifolium pratense) Breeding.</title>
        <authorList>
            <person name="Istvanek J."/>
            <person name="Dluhosova J."/>
            <person name="Dluhos P."/>
            <person name="Patkova L."/>
            <person name="Nedelnik J."/>
            <person name="Repkova J."/>
        </authorList>
    </citation>
    <scope>NUCLEOTIDE SEQUENCE [LARGE SCALE GENOMIC DNA]</scope>
    <source>
        <strain evidence="3">cv. Tatra</strain>
        <tissue evidence="2">Young leaves</tissue>
    </source>
</reference>
<evidence type="ECO:0000313" key="2">
    <source>
        <dbReference type="EMBL" id="PNY16006.1"/>
    </source>
</evidence>
<dbReference type="SUPFAM" id="SSF53474">
    <property type="entry name" value="alpha/beta-Hydrolases"/>
    <property type="match status" value="1"/>
</dbReference>
<protein>
    <submittedName>
        <fullName evidence="2">Haloalkane dehalogenase</fullName>
    </submittedName>
</protein>